<keyword evidence="3" id="KW-1185">Reference proteome</keyword>
<dbReference type="EMBL" id="KV417483">
    <property type="protein sequence ID" value="KZP33118.1"/>
    <property type="molecule type" value="Genomic_DNA"/>
</dbReference>
<reference evidence="2 3" key="1">
    <citation type="journal article" date="2016" name="Mol. Biol. Evol.">
        <title>Comparative Genomics of Early-Diverging Mushroom-Forming Fungi Provides Insights into the Origins of Lignocellulose Decay Capabilities.</title>
        <authorList>
            <person name="Nagy L.G."/>
            <person name="Riley R."/>
            <person name="Tritt A."/>
            <person name="Adam C."/>
            <person name="Daum C."/>
            <person name="Floudas D."/>
            <person name="Sun H."/>
            <person name="Yadav J.S."/>
            <person name="Pangilinan J."/>
            <person name="Larsson K.H."/>
            <person name="Matsuura K."/>
            <person name="Barry K."/>
            <person name="Labutti K."/>
            <person name="Kuo R."/>
            <person name="Ohm R.A."/>
            <person name="Bhattacharya S.S."/>
            <person name="Shirouzu T."/>
            <person name="Yoshinaga Y."/>
            <person name="Martin F.M."/>
            <person name="Grigoriev I.V."/>
            <person name="Hibbett D.S."/>
        </authorList>
    </citation>
    <scope>NUCLEOTIDE SEQUENCE [LARGE SCALE GENOMIC DNA]</scope>
    <source>
        <strain evidence="2 3">CBS 109695</strain>
    </source>
</reference>
<evidence type="ECO:0000313" key="3">
    <source>
        <dbReference type="Proteomes" id="UP000076532"/>
    </source>
</evidence>
<evidence type="ECO:0000256" key="1">
    <source>
        <dbReference type="SAM" id="Phobius"/>
    </source>
</evidence>
<accession>A0A166VVZ6</accession>
<protein>
    <submittedName>
        <fullName evidence="2">Uncharacterized protein</fullName>
    </submittedName>
</protein>
<evidence type="ECO:0000313" key="2">
    <source>
        <dbReference type="EMBL" id="KZP33118.1"/>
    </source>
</evidence>
<dbReference type="Proteomes" id="UP000076532">
    <property type="component" value="Unassembled WGS sequence"/>
</dbReference>
<feature type="transmembrane region" description="Helical" evidence="1">
    <location>
        <begin position="12"/>
        <end position="39"/>
    </location>
</feature>
<keyword evidence="1" id="KW-0812">Transmembrane</keyword>
<organism evidence="2 3">
    <name type="scientific">Athelia psychrophila</name>
    <dbReference type="NCBI Taxonomy" id="1759441"/>
    <lineage>
        <taxon>Eukaryota</taxon>
        <taxon>Fungi</taxon>
        <taxon>Dikarya</taxon>
        <taxon>Basidiomycota</taxon>
        <taxon>Agaricomycotina</taxon>
        <taxon>Agaricomycetes</taxon>
        <taxon>Agaricomycetidae</taxon>
        <taxon>Atheliales</taxon>
        <taxon>Atheliaceae</taxon>
        <taxon>Athelia</taxon>
    </lineage>
</organism>
<proteinExistence type="predicted"/>
<feature type="non-terminal residue" evidence="2">
    <location>
        <position position="89"/>
    </location>
</feature>
<keyword evidence="1" id="KW-1133">Transmembrane helix</keyword>
<gene>
    <name evidence="2" type="ORF">FIBSPDRAFT_373003</name>
</gene>
<dbReference type="AlphaFoldDB" id="A0A166VVZ6"/>
<sequence>MDWGISAYSSCLMYLLFLLSTTNTAISFTPVLFAPVYVLQLHKHLYPADLDGHYTSLDASWLVDTDYAIGGVVYFDDLVSMVGLGSAKM</sequence>
<name>A0A166VVZ6_9AGAM</name>
<keyword evidence="1" id="KW-0472">Membrane</keyword>